<dbReference type="InterPro" id="IPR001647">
    <property type="entry name" value="HTH_TetR"/>
</dbReference>
<dbReference type="Gene3D" id="1.10.357.10">
    <property type="entry name" value="Tetracycline Repressor, domain 2"/>
    <property type="match status" value="1"/>
</dbReference>
<reference evidence="6" key="2">
    <citation type="submission" date="2020-09" db="EMBL/GenBank/DDBJ databases">
        <authorList>
            <person name="Sun Q."/>
            <person name="Kim S."/>
        </authorList>
    </citation>
    <scope>NUCLEOTIDE SEQUENCE</scope>
    <source>
        <strain evidence="6">KCTC 32513</strain>
    </source>
</reference>
<dbReference type="AlphaFoldDB" id="A0A8J3CTI6"/>
<evidence type="ECO:0000256" key="3">
    <source>
        <dbReference type="ARBA" id="ARBA00023163"/>
    </source>
</evidence>
<dbReference type="EMBL" id="BMZH01000011">
    <property type="protein sequence ID" value="GHB00737.1"/>
    <property type="molecule type" value="Genomic_DNA"/>
</dbReference>
<keyword evidence="3" id="KW-0804">Transcription</keyword>
<feature type="DNA-binding region" description="H-T-H motif" evidence="4">
    <location>
        <begin position="43"/>
        <end position="62"/>
    </location>
</feature>
<evidence type="ECO:0000313" key="7">
    <source>
        <dbReference type="Proteomes" id="UP000634004"/>
    </source>
</evidence>
<dbReference type="SUPFAM" id="SSF46689">
    <property type="entry name" value="Homeodomain-like"/>
    <property type="match status" value="1"/>
</dbReference>
<feature type="domain" description="HTH tetR-type" evidence="5">
    <location>
        <begin position="20"/>
        <end position="80"/>
    </location>
</feature>
<dbReference type="GO" id="GO:0003700">
    <property type="term" value="F:DNA-binding transcription factor activity"/>
    <property type="evidence" value="ECO:0007669"/>
    <property type="project" value="TreeGrafter"/>
</dbReference>
<dbReference type="RefSeq" id="WP_189498858.1">
    <property type="nucleotide sequence ID" value="NZ_BMZH01000011.1"/>
</dbReference>
<organism evidence="6 7">
    <name type="scientific">Algimonas arctica</name>
    <dbReference type="NCBI Taxonomy" id="1479486"/>
    <lineage>
        <taxon>Bacteria</taxon>
        <taxon>Pseudomonadati</taxon>
        <taxon>Pseudomonadota</taxon>
        <taxon>Alphaproteobacteria</taxon>
        <taxon>Maricaulales</taxon>
        <taxon>Robiginitomaculaceae</taxon>
        <taxon>Algimonas</taxon>
    </lineage>
</organism>
<dbReference type="PRINTS" id="PR00455">
    <property type="entry name" value="HTHTETR"/>
</dbReference>
<evidence type="ECO:0000256" key="2">
    <source>
        <dbReference type="ARBA" id="ARBA00023125"/>
    </source>
</evidence>
<dbReference type="PROSITE" id="PS50977">
    <property type="entry name" value="HTH_TETR_2"/>
    <property type="match status" value="1"/>
</dbReference>
<dbReference type="GO" id="GO:0000976">
    <property type="term" value="F:transcription cis-regulatory region binding"/>
    <property type="evidence" value="ECO:0007669"/>
    <property type="project" value="TreeGrafter"/>
</dbReference>
<keyword evidence="2 4" id="KW-0238">DNA-binding</keyword>
<name>A0A8J3CTI6_9PROT</name>
<gene>
    <name evidence="6" type="ORF">GCM10009069_24520</name>
</gene>
<keyword evidence="1" id="KW-0805">Transcription regulation</keyword>
<dbReference type="PANTHER" id="PTHR30055:SF234">
    <property type="entry name" value="HTH-TYPE TRANSCRIPTIONAL REGULATOR BETI"/>
    <property type="match status" value="1"/>
</dbReference>
<proteinExistence type="predicted"/>
<dbReference type="InterPro" id="IPR050109">
    <property type="entry name" value="HTH-type_TetR-like_transc_reg"/>
</dbReference>
<evidence type="ECO:0000256" key="4">
    <source>
        <dbReference type="PROSITE-ProRule" id="PRU00335"/>
    </source>
</evidence>
<dbReference type="InterPro" id="IPR009057">
    <property type="entry name" value="Homeodomain-like_sf"/>
</dbReference>
<keyword evidence="7" id="KW-1185">Reference proteome</keyword>
<comment type="caution">
    <text evidence="6">The sequence shown here is derived from an EMBL/GenBank/DDBJ whole genome shotgun (WGS) entry which is preliminary data.</text>
</comment>
<protein>
    <recommendedName>
        <fullName evidence="5">HTH tetR-type domain-containing protein</fullName>
    </recommendedName>
</protein>
<accession>A0A8J3CTI6</accession>
<dbReference type="PANTHER" id="PTHR30055">
    <property type="entry name" value="HTH-TYPE TRANSCRIPTIONAL REGULATOR RUTR"/>
    <property type="match status" value="1"/>
</dbReference>
<evidence type="ECO:0000256" key="1">
    <source>
        <dbReference type="ARBA" id="ARBA00023015"/>
    </source>
</evidence>
<sequence>MSDGPDKTKINARRKRLSPDARRAQLLATAIDVFAEMGLERAGHGDISKRAGVSTPTVFNYFPTREVLVRAVLAEIEVLIDDLFAQISPQSLSVEDRILAMAAAYAQLVRDHPSVAKTFLKWEVSFDPDIRPLYLDFQDRVLDRLEAYVPNVPDRRTEARILYGSANMLATMGFDGTDPLVIQSYIRRIAAMLGQSS</sequence>
<evidence type="ECO:0000259" key="5">
    <source>
        <dbReference type="PROSITE" id="PS50977"/>
    </source>
</evidence>
<dbReference type="Pfam" id="PF00440">
    <property type="entry name" value="TetR_N"/>
    <property type="match status" value="1"/>
</dbReference>
<reference evidence="6" key="1">
    <citation type="journal article" date="2014" name="Int. J. Syst. Evol. Microbiol.">
        <title>Complete genome sequence of Corynebacterium casei LMG S-19264T (=DSM 44701T), isolated from a smear-ripened cheese.</title>
        <authorList>
            <consortium name="US DOE Joint Genome Institute (JGI-PGF)"/>
            <person name="Walter F."/>
            <person name="Albersmeier A."/>
            <person name="Kalinowski J."/>
            <person name="Ruckert C."/>
        </authorList>
    </citation>
    <scope>NUCLEOTIDE SEQUENCE</scope>
    <source>
        <strain evidence="6">KCTC 32513</strain>
    </source>
</reference>
<dbReference type="Proteomes" id="UP000634004">
    <property type="component" value="Unassembled WGS sequence"/>
</dbReference>
<evidence type="ECO:0000313" key="6">
    <source>
        <dbReference type="EMBL" id="GHB00737.1"/>
    </source>
</evidence>